<feature type="domain" description="Putative type VI secretion system Rhs element associated Vgr" evidence="4">
    <location>
        <begin position="499"/>
        <end position="599"/>
    </location>
</feature>
<dbReference type="Pfam" id="PF10106">
    <property type="entry name" value="DUF2345"/>
    <property type="match status" value="1"/>
</dbReference>
<feature type="domain" description="DUF2345" evidence="3">
    <location>
        <begin position="613"/>
        <end position="760"/>
    </location>
</feature>
<dbReference type="AlphaFoldDB" id="A0AAP9KRI6"/>
<dbReference type="Pfam" id="PF04717">
    <property type="entry name" value="Phage_base_V"/>
    <property type="match status" value="1"/>
</dbReference>
<dbReference type="RefSeq" id="WP_208726105.1">
    <property type="nucleotide sequence ID" value="NZ_CP024637.1"/>
</dbReference>
<protein>
    <submittedName>
        <fullName evidence="6">Type VI secretion system tip protein VgrG</fullName>
    </submittedName>
</protein>
<evidence type="ECO:0000256" key="1">
    <source>
        <dbReference type="ARBA" id="ARBA00005558"/>
    </source>
</evidence>
<evidence type="ECO:0000313" key="5">
    <source>
        <dbReference type="EMBL" id="MDO6409066.1"/>
    </source>
</evidence>
<dbReference type="InterPro" id="IPR018769">
    <property type="entry name" value="VgrG2_DUF2345"/>
</dbReference>
<keyword evidence="6" id="KW-0614">Plasmid</keyword>
<sequence length="839" mass="92886">MLTNTNFREDNRKSSRNRYLLCFENKDVYADVESFTGEEALSQPWRYAIRFCSEDRDIPPDSLVMKKASFRIRAPTDGNPPETQWQEQREINGVITGMARVAASRDEALYEITLEHPLSLLAHTRRFAIFQNLAVPELVCRVLKSHGMHGYEIDMDGLCWTYPEREMIVQWGETDLHFILRLLSEVGIWFRFEPHETTSHLTVMVFGDMPSRYIFGHKIIALPQAGMSGQHLTIRNMTSSASVVPAAVHTRDYDYRIQRLTALESFADMGNEAPFTRGRDYHYGDIHHGEGDRWASMQGGEAETAWFFARIRHERHLCQRIRLAAQVDDPALLPGRVVGIIGEHPSSFADGMLVVSLNCRGGRNTPFLAELSGIPFSARVAWRPERIARPVIAGTVPARISGLHLNDTLARPDRQGRYRVKFSFDLDEWVKGQESMPVRLARIYAGDRFGVHFPLLDNTEVAIAFEGGDPERPYIAHVLHDVINPDLVNDLNSTRNVIRTFGKNKLRMEDEKGREHIKLASEFGKTQLNIGHLVDSKRQARGAGAELRTQHHASVRAGEGILLTTAAQPNVNGSQLEMAATIRHLEQALSLAYSLQGSAGQAGADAVDTAPQHNQSLTGLNKPGIVAWADAGLVQATPESLQLSAGQDAVITASNNGSVNIFKTLSLAAGQGISAFVRRVGIKLIAASGHISLQAQRGKLTALADQDMQLTSVNGEVQISAKKGLFLHCGGGGIRIHPGGGVEIFSPKYIEQKSPTLSYQQGEMAKIVDPVFADNPLARRVRLFREGDRKHPLLNQAFQVTTSDGSVVEGATDANGHSPLLDLTETEQLEITLIREAKR</sequence>
<dbReference type="EMBL" id="CP024637">
    <property type="protein sequence ID" value="QGR08892.1"/>
    <property type="molecule type" value="Genomic_DNA"/>
</dbReference>
<evidence type="ECO:0000313" key="7">
    <source>
        <dbReference type="Proteomes" id="UP000424872"/>
    </source>
</evidence>
<dbReference type="InterPro" id="IPR028244">
    <property type="entry name" value="T6SS_Rhs_Vgr_dom"/>
</dbReference>
<dbReference type="Proteomes" id="UP000424872">
    <property type="component" value="Plasmid pMSR2A"/>
</dbReference>
<dbReference type="KEGG" id="ppho:CTZ24_20685"/>
<evidence type="ECO:0000313" key="6">
    <source>
        <dbReference type="EMBL" id="QGR08892.1"/>
    </source>
</evidence>
<dbReference type="Gene3D" id="2.40.50.230">
    <property type="entry name" value="Gp5 N-terminal domain"/>
    <property type="match status" value="1"/>
</dbReference>
<accession>A0AAP9KRI6</accession>
<reference evidence="5" key="3">
    <citation type="submission" date="2023-07" db="EMBL/GenBank/DDBJ databases">
        <title>The extreme plant-growth-promoting properties of Pantoea phytobeneficialis PF55 revealed by functional and genomic analysis.</title>
        <authorList>
            <person name="Nascimento F.X."/>
            <person name="Marcio R.J."/>
        </authorList>
    </citation>
    <scope>NUCLEOTIDE SEQUENCE</scope>
    <source>
        <strain evidence="5">PF55</strain>
    </source>
</reference>
<feature type="domain" description="Gp5/Type VI secretion system Vgr protein OB-fold" evidence="2">
    <location>
        <begin position="413"/>
        <end position="479"/>
    </location>
</feature>
<dbReference type="Gene3D" id="3.55.50.10">
    <property type="entry name" value="Baseplate protein-like domains"/>
    <property type="match status" value="1"/>
</dbReference>
<dbReference type="InterPro" id="IPR006533">
    <property type="entry name" value="T6SS_Vgr_RhsGE"/>
</dbReference>
<evidence type="ECO:0000259" key="3">
    <source>
        <dbReference type="Pfam" id="PF10106"/>
    </source>
</evidence>
<reference evidence="7" key="1">
    <citation type="submission" date="2017-11" db="EMBL/GenBank/DDBJ databases">
        <title>Genome sequence of Pantoea sp. MSR2.</title>
        <authorList>
            <person name="Nascimento F.X."/>
        </authorList>
    </citation>
    <scope>NUCLEOTIDE SEQUENCE [LARGE SCALE GENOMIC DNA]</scope>
    <source>
        <strain evidence="7">MSR2</strain>
        <plasmid evidence="7">pmsr2a</plasmid>
    </source>
</reference>
<dbReference type="NCBIfam" id="TIGR03361">
    <property type="entry name" value="VI_Rhs_Vgr"/>
    <property type="match status" value="1"/>
</dbReference>
<dbReference type="InterPro" id="IPR017847">
    <property type="entry name" value="T6SS_RhsGE_Vgr_subset"/>
</dbReference>
<proteinExistence type="inferred from homology"/>
<keyword evidence="8" id="KW-1185">Reference proteome</keyword>
<dbReference type="SUPFAM" id="SSF69279">
    <property type="entry name" value="Phage tail proteins"/>
    <property type="match status" value="2"/>
</dbReference>
<evidence type="ECO:0000259" key="2">
    <source>
        <dbReference type="Pfam" id="PF04717"/>
    </source>
</evidence>
<dbReference type="Pfam" id="PF13296">
    <property type="entry name" value="T6SS_Vgr"/>
    <property type="match status" value="1"/>
</dbReference>
<dbReference type="EMBL" id="JAUOOM010000024">
    <property type="protein sequence ID" value="MDO6409066.1"/>
    <property type="molecule type" value="Genomic_DNA"/>
</dbReference>
<dbReference type="Proteomes" id="UP001171299">
    <property type="component" value="Unassembled WGS sequence"/>
</dbReference>
<geneLocation type="plasmid" evidence="7">
    <name>pmsr2a</name>
</geneLocation>
<geneLocation type="plasmid" evidence="6">
    <name>pMSR2A</name>
</geneLocation>
<dbReference type="NCBIfam" id="TIGR01646">
    <property type="entry name" value="vgr_GE"/>
    <property type="match status" value="1"/>
</dbReference>
<dbReference type="Gene3D" id="4.10.220.110">
    <property type="match status" value="1"/>
</dbReference>
<gene>
    <name evidence="5" type="primary">vgrG</name>
    <name evidence="6" type="ORF">CTZ24_20685</name>
    <name evidence="5" type="ORF">Q3404_21050</name>
</gene>
<dbReference type="Gene3D" id="2.30.110.50">
    <property type="match status" value="1"/>
</dbReference>
<dbReference type="InterPro" id="IPR037026">
    <property type="entry name" value="Vgr_OB-fold_dom_sf"/>
</dbReference>
<dbReference type="Pfam" id="PF05954">
    <property type="entry name" value="Phage_GPD"/>
    <property type="match status" value="1"/>
</dbReference>
<organism evidence="6 7">
    <name type="scientific">Pantoea phytobeneficialis</name>
    <dbReference type="NCBI Taxonomy" id="2052056"/>
    <lineage>
        <taxon>Bacteria</taxon>
        <taxon>Pseudomonadati</taxon>
        <taxon>Pseudomonadota</taxon>
        <taxon>Gammaproteobacteria</taxon>
        <taxon>Enterobacterales</taxon>
        <taxon>Erwiniaceae</taxon>
        <taxon>Pantoea</taxon>
    </lineage>
</organism>
<name>A0AAP9KRI6_9GAMM</name>
<evidence type="ECO:0000313" key="8">
    <source>
        <dbReference type="Proteomes" id="UP001171299"/>
    </source>
</evidence>
<dbReference type="SUPFAM" id="SSF69255">
    <property type="entry name" value="gp5 N-terminal domain-like"/>
    <property type="match status" value="1"/>
</dbReference>
<reference evidence="6" key="2">
    <citation type="journal article" date="2020" name="Environ. Microbiol.">
        <title>The extreme plant-growth-promoting properties of Pantoea phytobeneficialis MSR2 revealed by functional and genomic analysis.</title>
        <authorList>
            <person name="Nascimento F.X."/>
            <person name="Hernandez A.G."/>
            <person name="Glick B.R."/>
            <person name="Rossi M.J."/>
        </authorList>
    </citation>
    <scope>NUCLEOTIDE SEQUENCE</scope>
    <source>
        <strain evidence="6">MSR2</strain>
    </source>
</reference>
<comment type="similarity">
    <text evidence="1">Belongs to the VgrG protein family.</text>
</comment>
<evidence type="ECO:0000259" key="4">
    <source>
        <dbReference type="Pfam" id="PF13296"/>
    </source>
</evidence>
<dbReference type="InterPro" id="IPR006531">
    <property type="entry name" value="Gp5/Vgr_OB"/>
</dbReference>